<dbReference type="Pfam" id="PF04607">
    <property type="entry name" value="RelA_SpoT"/>
    <property type="match status" value="1"/>
</dbReference>
<dbReference type="EMBL" id="JBHFFA010000006">
    <property type="protein sequence ID" value="KAL2621760.1"/>
    <property type="molecule type" value="Genomic_DNA"/>
</dbReference>
<evidence type="ECO:0000256" key="8">
    <source>
        <dbReference type="SAM" id="MobiDB-lite"/>
    </source>
</evidence>
<accession>A0ABD1Y4X6</accession>
<dbReference type="EC" id="2.7.6.5" evidence="2"/>
<comment type="similarity">
    <text evidence="1">Belongs to the RelA/SpoT family.</text>
</comment>
<dbReference type="Gene3D" id="3.30.460.10">
    <property type="entry name" value="Beta Polymerase, domain 2"/>
    <property type="match status" value="1"/>
</dbReference>
<dbReference type="SUPFAM" id="SSF55021">
    <property type="entry name" value="ACT-like"/>
    <property type="match status" value="1"/>
</dbReference>
<organism evidence="11 12">
    <name type="scientific">Riccia fluitans</name>
    <dbReference type="NCBI Taxonomy" id="41844"/>
    <lineage>
        <taxon>Eukaryota</taxon>
        <taxon>Viridiplantae</taxon>
        <taxon>Streptophyta</taxon>
        <taxon>Embryophyta</taxon>
        <taxon>Marchantiophyta</taxon>
        <taxon>Marchantiopsida</taxon>
        <taxon>Marchantiidae</taxon>
        <taxon>Marchantiales</taxon>
        <taxon>Ricciaceae</taxon>
        <taxon>Riccia</taxon>
    </lineage>
</organism>
<proteinExistence type="inferred from homology"/>
<dbReference type="SMART" id="SM00471">
    <property type="entry name" value="HDc"/>
    <property type="match status" value="1"/>
</dbReference>
<sequence>MAGSIQLAGCTDSVGSRTSLQPLLSKFENRDSVCSARTVNNFPNNSIQAVSLSNISKWHSKGNDTYLRHHPGCRYGSGGHFLDDCTSSSSLERLPLKLNRRSEKYVRCQSPKEAPPSQGTAALITPATLWEDLKSTVSYLSASHLSKVKEALQLAFEAHDGQKRRSGEPFVIHPVAVASILGELEMDWETIAAGLLHDTVEDTEHVTFERIEEQFGTVVRRIVEGETKVSKLGKMQCQNSPASSRDVKADDLRQMFLAMTEEVRVIVVKLADRLHNMRTLSHMPPHKQKYIAEETLQVFAPLAKLLGMYRIKSELEDLSFMYSNGEEYNRLKNRVSALCKEQEEVLLEAKNVVLDTILKDQFLNYMTVEVKVLTRYKELYSIHKKITATKCSVGEIRDIAQLRVILKMKPGATLGQLCTAQQVCYHVLGLVHAMWPPVPQTVKDYIATPKPNGYQSLHTTVIPFGSKTFFPLEIQIRTEEMDKLAEWGIAAHHSGKGSEIAANPNGTLSTNGSTRQSWSENLNDAEIARRVSWLNSIREWQEEFVGNMTSREFVDTITGDLLGSRVFVFTPKGEVKNLPKGATVVDYAYHIHTDVGNNMVAAKVNGNLVSPTHTLTNAEVVEIVTYEGVSQRKLFELHRQWLQYARTRSARHKLTKFLKEQAALSAAEITAESVNEFLSEFEESYFDIIDDDAGESRLDSGSLASSSNRSRYSSLRTDVVNGKNVIAYWSKGAGHREPGEPFSELKTSVNGKHNKLVDEMFGKAGRGSSNGAALASLKPERPTFSLIEDDSRFVFEAWQAGRVAMWNGSGGRSLLWISIICMDRKSMLAEVTSLLGASGIHICACAAETDQTRGLGIMIFHIEANFDSLVELATNLEDVEGIINWAMALWVWYIGYLEERHGQVNRGLTSNRSSCALCPFRSKLLRNYMLAPNWNWVLHRQISSPRCFKPVKFHRWSSFCPLGFLSDQLLASGAGRV</sequence>
<evidence type="ECO:0000256" key="2">
    <source>
        <dbReference type="ARBA" id="ARBA00013251"/>
    </source>
</evidence>
<dbReference type="PANTHER" id="PTHR43061:SF1">
    <property type="entry name" value="GTP DIPHOSPHOKINASE RSH1, CHLOROPLASTIC-RELATED"/>
    <property type="match status" value="1"/>
</dbReference>
<protein>
    <recommendedName>
        <fullName evidence="5">Putative GTP diphosphokinase RSH1, chloroplastic</fullName>
        <ecNumber evidence="2">2.7.6.5</ecNumber>
    </recommendedName>
    <alternativeName>
        <fullName evidence="6">RelA/SpoT homolog 1</fullName>
    </alternativeName>
    <alternativeName>
        <fullName evidence="7">ppGpp synthetase RSH1</fullName>
    </alternativeName>
</protein>
<dbReference type="CDD" id="cd01668">
    <property type="entry name" value="TGS_RSH"/>
    <property type="match status" value="1"/>
</dbReference>
<dbReference type="AlphaFoldDB" id="A0ABD1Y4X6"/>
<evidence type="ECO:0000256" key="1">
    <source>
        <dbReference type="ARBA" id="ARBA00007476"/>
    </source>
</evidence>
<keyword evidence="3" id="KW-0346">Stress response</keyword>
<evidence type="ECO:0000313" key="12">
    <source>
        <dbReference type="Proteomes" id="UP001605036"/>
    </source>
</evidence>
<dbReference type="PROSITE" id="PS51880">
    <property type="entry name" value="TGS"/>
    <property type="match status" value="1"/>
</dbReference>
<keyword evidence="12" id="KW-1185">Reference proteome</keyword>
<dbReference type="CDD" id="cd05399">
    <property type="entry name" value="NT_Rel-Spo_like"/>
    <property type="match status" value="1"/>
</dbReference>
<evidence type="ECO:0000256" key="3">
    <source>
        <dbReference type="ARBA" id="ARBA00023016"/>
    </source>
</evidence>
<dbReference type="SMART" id="SM00954">
    <property type="entry name" value="RelA_SpoT"/>
    <property type="match status" value="1"/>
</dbReference>
<dbReference type="InterPro" id="IPR045865">
    <property type="entry name" value="ACT-like_dom_sf"/>
</dbReference>
<reference evidence="11 12" key="1">
    <citation type="submission" date="2024-09" db="EMBL/GenBank/DDBJ databases">
        <title>Chromosome-scale assembly of Riccia fluitans.</title>
        <authorList>
            <person name="Paukszto L."/>
            <person name="Sawicki J."/>
            <person name="Karawczyk K."/>
            <person name="Piernik-Szablinska J."/>
            <person name="Szczecinska M."/>
            <person name="Mazdziarz M."/>
        </authorList>
    </citation>
    <scope>NUCLEOTIDE SEQUENCE [LARGE SCALE GENOMIC DNA]</scope>
    <source>
        <strain evidence="11">Rf_01</strain>
        <tissue evidence="11">Aerial parts of the thallus</tissue>
    </source>
</reference>
<feature type="domain" description="TGS" evidence="10">
    <location>
        <begin position="562"/>
        <end position="625"/>
    </location>
</feature>
<dbReference type="InterPro" id="IPR043519">
    <property type="entry name" value="NT_sf"/>
</dbReference>
<dbReference type="InterPro" id="IPR004095">
    <property type="entry name" value="TGS"/>
</dbReference>
<dbReference type="Gene3D" id="1.10.3210.10">
    <property type="entry name" value="Hypothetical protein af1432"/>
    <property type="match status" value="1"/>
</dbReference>
<evidence type="ECO:0000256" key="6">
    <source>
        <dbReference type="ARBA" id="ARBA00075768"/>
    </source>
</evidence>
<evidence type="ECO:0000259" key="10">
    <source>
        <dbReference type="PROSITE" id="PS51880"/>
    </source>
</evidence>
<feature type="region of interest" description="Disordered" evidence="8">
    <location>
        <begin position="496"/>
        <end position="517"/>
    </location>
</feature>
<keyword evidence="4" id="KW-0547">Nucleotide-binding</keyword>
<dbReference type="SUPFAM" id="SSF81301">
    <property type="entry name" value="Nucleotidyltransferase"/>
    <property type="match status" value="1"/>
</dbReference>
<dbReference type="InterPro" id="IPR012676">
    <property type="entry name" value="TGS-like"/>
</dbReference>
<feature type="compositionally biased region" description="Polar residues" evidence="8">
    <location>
        <begin position="504"/>
        <end position="517"/>
    </location>
</feature>
<name>A0ABD1Y4X6_9MARC</name>
<dbReference type="FunFam" id="1.10.3210.10:FF:000001">
    <property type="entry name" value="GTP pyrophosphokinase RelA"/>
    <property type="match status" value="1"/>
</dbReference>
<dbReference type="InterPro" id="IPR012675">
    <property type="entry name" value="Beta-grasp_dom_sf"/>
</dbReference>
<dbReference type="InterPro" id="IPR003607">
    <property type="entry name" value="HD/PDEase_dom"/>
</dbReference>
<evidence type="ECO:0000313" key="11">
    <source>
        <dbReference type="EMBL" id="KAL2621760.1"/>
    </source>
</evidence>
<dbReference type="InterPro" id="IPR033655">
    <property type="entry name" value="TGS_RelA/SpoT"/>
</dbReference>
<evidence type="ECO:0000256" key="5">
    <source>
        <dbReference type="ARBA" id="ARBA00070102"/>
    </source>
</evidence>
<evidence type="ECO:0000256" key="7">
    <source>
        <dbReference type="ARBA" id="ARBA00082153"/>
    </source>
</evidence>
<evidence type="ECO:0000259" key="9">
    <source>
        <dbReference type="PROSITE" id="PS51831"/>
    </source>
</evidence>
<dbReference type="GO" id="GO:0005525">
    <property type="term" value="F:GTP binding"/>
    <property type="evidence" value="ECO:0007669"/>
    <property type="project" value="UniProtKB-KW"/>
</dbReference>
<dbReference type="Pfam" id="PF13328">
    <property type="entry name" value="HD_4"/>
    <property type="match status" value="1"/>
</dbReference>
<dbReference type="CDD" id="cd02116">
    <property type="entry name" value="ACT"/>
    <property type="match status" value="1"/>
</dbReference>
<keyword evidence="4" id="KW-0342">GTP-binding</keyword>
<feature type="domain" description="HD" evidence="9">
    <location>
        <begin position="170"/>
        <end position="277"/>
    </location>
</feature>
<dbReference type="Pfam" id="PF02824">
    <property type="entry name" value="TGS"/>
    <property type="match status" value="1"/>
</dbReference>
<dbReference type="SUPFAM" id="SSF109604">
    <property type="entry name" value="HD-domain/PDEase-like"/>
    <property type="match status" value="1"/>
</dbReference>
<dbReference type="SUPFAM" id="SSF81271">
    <property type="entry name" value="TGS-like"/>
    <property type="match status" value="1"/>
</dbReference>
<dbReference type="FunFam" id="3.10.20.30:FF:000002">
    <property type="entry name" value="GTP pyrophosphokinase (RelA/SpoT)"/>
    <property type="match status" value="1"/>
</dbReference>
<dbReference type="PANTHER" id="PTHR43061">
    <property type="entry name" value="GTP DIPHOSPHOKINASE RSH1, CHLOROPLASTIC-RELATED"/>
    <property type="match status" value="1"/>
</dbReference>
<dbReference type="GO" id="GO:0008728">
    <property type="term" value="F:GTP diphosphokinase activity"/>
    <property type="evidence" value="ECO:0007669"/>
    <property type="project" value="UniProtKB-EC"/>
</dbReference>
<dbReference type="CDD" id="cd00077">
    <property type="entry name" value="HDc"/>
    <property type="match status" value="1"/>
</dbReference>
<dbReference type="InterPro" id="IPR006674">
    <property type="entry name" value="HD_domain"/>
</dbReference>
<dbReference type="InterPro" id="IPR007685">
    <property type="entry name" value="RelA_SpoT"/>
</dbReference>
<dbReference type="Gene3D" id="3.10.20.30">
    <property type="match status" value="1"/>
</dbReference>
<evidence type="ECO:0000256" key="4">
    <source>
        <dbReference type="ARBA" id="ARBA00023134"/>
    </source>
</evidence>
<dbReference type="PROSITE" id="PS51831">
    <property type="entry name" value="HD"/>
    <property type="match status" value="1"/>
</dbReference>
<gene>
    <name evidence="11" type="ORF">R1flu_001965</name>
</gene>
<dbReference type="Proteomes" id="UP001605036">
    <property type="component" value="Unassembled WGS sequence"/>
</dbReference>
<comment type="caution">
    <text evidence="11">The sequence shown here is derived from an EMBL/GenBank/DDBJ whole genome shotgun (WGS) entry which is preliminary data.</text>
</comment>